<dbReference type="InterPro" id="IPR003646">
    <property type="entry name" value="SH3-like_bac-type"/>
</dbReference>
<dbReference type="Gene3D" id="2.70.70.10">
    <property type="entry name" value="Glucose Permease (Domain IIA)"/>
    <property type="match status" value="1"/>
</dbReference>
<feature type="domain" description="SH3b" evidence="1">
    <location>
        <begin position="240"/>
        <end position="305"/>
    </location>
</feature>
<gene>
    <name evidence="2" type="ORF">WMO24_07970</name>
</gene>
<keyword evidence="3" id="KW-1185">Reference proteome</keyword>
<dbReference type="SUPFAM" id="SSF51261">
    <property type="entry name" value="Duplicated hybrid motif"/>
    <property type="match status" value="1"/>
</dbReference>
<proteinExistence type="predicted"/>
<dbReference type="EMBL" id="JBBMFA010000088">
    <property type="protein sequence ID" value="MEQ2520365.1"/>
    <property type="molecule type" value="Genomic_DNA"/>
</dbReference>
<evidence type="ECO:0000313" key="3">
    <source>
        <dbReference type="Proteomes" id="UP001477672"/>
    </source>
</evidence>
<organism evidence="2 3">
    <name type="scientific">Ruthenibacterium intestinale</name>
    <dbReference type="NCBI Taxonomy" id="3133163"/>
    <lineage>
        <taxon>Bacteria</taxon>
        <taxon>Bacillati</taxon>
        <taxon>Bacillota</taxon>
        <taxon>Clostridia</taxon>
        <taxon>Eubacteriales</taxon>
        <taxon>Oscillospiraceae</taxon>
        <taxon>Ruthenibacterium</taxon>
    </lineage>
</organism>
<accession>A0ABV1GEY2</accession>
<name>A0ABV1GEY2_9FIRM</name>
<sequence length="309" mass="33000">MGNLFKGRMQVPYYYSCFGYSRGGGKTWHGGQDVVGLDSDAILMPDYDGKSISGTVVTARKVEKSTGNPTWEWGWYVCVKLDADQTPDAVNYLYFCHNDHNVAAVGRHVKSGDVLAVMGNTGNAAEATPPIRHCHLEVRATATGKGLDPTHYSGCANRVGICGENPVKPLSGQAAKLKISASKPISAGDVVLLKEVCDPLGISTREENGALITAPASAGDQITIIREANRLNLSVALYETSPARVQVLVDSLRVRTGPGVEAYTQVGSVKKGDVLETLQVRDGWAYVVTGEKDGWVCLGQDGEIYAKAV</sequence>
<dbReference type="Pfam" id="PF08239">
    <property type="entry name" value="SH3_3"/>
    <property type="match status" value="1"/>
</dbReference>
<evidence type="ECO:0000313" key="2">
    <source>
        <dbReference type="EMBL" id="MEQ2520365.1"/>
    </source>
</evidence>
<dbReference type="InterPro" id="IPR011055">
    <property type="entry name" value="Dup_hybrid_motif"/>
</dbReference>
<reference evidence="2 3" key="1">
    <citation type="submission" date="2024-03" db="EMBL/GenBank/DDBJ databases">
        <title>Human intestinal bacterial collection.</title>
        <authorList>
            <person name="Pauvert C."/>
            <person name="Hitch T.C.A."/>
            <person name="Clavel T."/>
        </authorList>
    </citation>
    <scope>NUCLEOTIDE SEQUENCE [LARGE SCALE GENOMIC DNA]</scope>
    <source>
        <strain evidence="2 3">CLA-JM-H11</strain>
    </source>
</reference>
<dbReference type="Proteomes" id="UP001477672">
    <property type="component" value="Unassembled WGS sequence"/>
</dbReference>
<comment type="caution">
    <text evidence="2">The sequence shown here is derived from an EMBL/GenBank/DDBJ whole genome shotgun (WGS) entry which is preliminary data.</text>
</comment>
<dbReference type="PROSITE" id="PS51781">
    <property type="entry name" value="SH3B"/>
    <property type="match status" value="1"/>
</dbReference>
<protein>
    <submittedName>
        <fullName evidence="2">SH3 domain-containing protein</fullName>
    </submittedName>
</protein>
<evidence type="ECO:0000259" key="1">
    <source>
        <dbReference type="PROSITE" id="PS51781"/>
    </source>
</evidence>
<dbReference type="RefSeq" id="WP_349215885.1">
    <property type="nucleotide sequence ID" value="NZ_JBBMFA010000088.1"/>
</dbReference>
<dbReference type="Gene3D" id="2.30.30.40">
    <property type="entry name" value="SH3 Domains"/>
    <property type="match status" value="1"/>
</dbReference>